<protein>
    <submittedName>
        <fullName evidence="13">Methyl-accepting chemotaxis protein/methyl-accepting chemotaxis protein-2 (Aspartate sensor receptor)</fullName>
    </submittedName>
</protein>
<dbReference type="InterPro" id="IPR004089">
    <property type="entry name" value="MCPsignal_dom"/>
</dbReference>
<dbReference type="PANTHER" id="PTHR32089">
    <property type="entry name" value="METHYL-ACCEPTING CHEMOTAXIS PROTEIN MCPB"/>
    <property type="match status" value="1"/>
</dbReference>
<dbReference type="PROSITE" id="PS50111">
    <property type="entry name" value="CHEMOTAXIS_TRANSDUC_2"/>
    <property type="match status" value="1"/>
</dbReference>
<dbReference type="Gene3D" id="1.10.287.950">
    <property type="entry name" value="Methyl-accepting chemotaxis protein"/>
    <property type="match status" value="1"/>
</dbReference>
<evidence type="ECO:0000256" key="1">
    <source>
        <dbReference type="ARBA" id="ARBA00004651"/>
    </source>
</evidence>
<keyword evidence="4 10" id="KW-0812">Transmembrane</keyword>
<evidence type="ECO:0000256" key="6">
    <source>
        <dbReference type="ARBA" id="ARBA00023136"/>
    </source>
</evidence>
<feature type="transmembrane region" description="Helical" evidence="10">
    <location>
        <begin position="333"/>
        <end position="356"/>
    </location>
</feature>
<keyword evidence="5 10" id="KW-1133">Transmembrane helix</keyword>
<evidence type="ECO:0000256" key="10">
    <source>
        <dbReference type="SAM" id="Phobius"/>
    </source>
</evidence>
<dbReference type="GO" id="GO:0007165">
    <property type="term" value="P:signal transduction"/>
    <property type="evidence" value="ECO:0007669"/>
    <property type="project" value="UniProtKB-KW"/>
</dbReference>
<evidence type="ECO:0000256" key="2">
    <source>
        <dbReference type="ARBA" id="ARBA00022475"/>
    </source>
</evidence>
<dbReference type="GO" id="GO:0005886">
    <property type="term" value="C:plasma membrane"/>
    <property type="evidence" value="ECO:0007669"/>
    <property type="project" value="UniProtKB-SubCell"/>
</dbReference>
<evidence type="ECO:0000256" key="3">
    <source>
        <dbReference type="ARBA" id="ARBA00022500"/>
    </source>
</evidence>
<dbReference type="Pfam" id="PF02743">
    <property type="entry name" value="dCache_1"/>
    <property type="match status" value="1"/>
</dbReference>
<comment type="subcellular location">
    <subcellularLocation>
        <location evidence="1">Cell membrane</location>
        <topology evidence="1">Multi-pass membrane protein</topology>
    </subcellularLocation>
</comment>
<comment type="similarity">
    <text evidence="8">Belongs to the methyl-accepting chemotaxis (MCP) protein family.</text>
</comment>
<dbReference type="InterPro" id="IPR033479">
    <property type="entry name" value="dCache_1"/>
</dbReference>
<keyword evidence="2" id="KW-1003">Cell membrane</keyword>
<dbReference type="CDD" id="cd06225">
    <property type="entry name" value="HAMP"/>
    <property type="match status" value="1"/>
</dbReference>
<feature type="transmembrane region" description="Helical" evidence="10">
    <location>
        <begin position="7"/>
        <end position="25"/>
    </location>
</feature>
<feature type="domain" description="HAMP" evidence="12">
    <location>
        <begin position="353"/>
        <end position="407"/>
    </location>
</feature>
<dbReference type="SMART" id="SM00304">
    <property type="entry name" value="HAMP"/>
    <property type="match status" value="1"/>
</dbReference>
<dbReference type="PROSITE" id="PS50885">
    <property type="entry name" value="HAMP"/>
    <property type="match status" value="1"/>
</dbReference>
<dbReference type="AlphaFoldDB" id="A0A840MQ29"/>
<organism evidence="13 14">
    <name type="scientific">Chitinivorax tropicus</name>
    <dbReference type="NCBI Taxonomy" id="714531"/>
    <lineage>
        <taxon>Bacteria</taxon>
        <taxon>Pseudomonadati</taxon>
        <taxon>Pseudomonadota</taxon>
        <taxon>Betaproteobacteria</taxon>
        <taxon>Chitinivorax</taxon>
    </lineage>
</organism>
<dbReference type="FunFam" id="1.10.287.950:FF:000001">
    <property type="entry name" value="Methyl-accepting chemotaxis sensory transducer"/>
    <property type="match status" value="1"/>
</dbReference>
<keyword evidence="13" id="KW-0675">Receptor</keyword>
<dbReference type="Pfam" id="PF00672">
    <property type="entry name" value="HAMP"/>
    <property type="match status" value="1"/>
</dbReference>
<dbReference type="Pfam" id="PF00015">
    <property type="entry name" value="MCPsignal"/>
    <property type="match status" value="1"/>
</dbReference>
<dbReference type="InterPro" id="IPR003660">
    <property type="entry name" value="HAMP_dom"/>
</dbReference>
<evidence type="ECO:0000256" key="8">
    <source>
        <dbReference type="ARBA" id="ARBA00029447"/>
    </source>
</evidence>
<sequence length="684" mass="74259">MTLRTKVLIVSAIQVIIGFGIVISINSVNAYRDAVSQGMHLAKQDAENYAQKVSAELANARQLPEYLASMLQGLEMANRPSREMVYQLMTNLLTAAPQASGLWMLWEPNAYDGKDDEFRLDWPRHDPTGRFTPFISRVGSKIMVDSIIPIDQAKQFEAYRDKLTEYRPPYEASGWGDFYSLPKQRQRDTIIEPFPYEVQDTKMVMSSITIAIKDKAGKFVGVAALDLPLSSLQQQIGGFKPFDTGYVTLLSHGGVYVVSNDPANLAKTIQADAFPDGFLQKVQSGQTIQFERDGWEHIYLPIPLGNTGQFWSLGVSVPHAAIVESAKKARNDAILTGIIVVTIILGVLSLVLATLLQPLRRLADTMRTLSSGQGDLTRRLPIHSQDEIGQTAEAFNRFMASLRDMFTDVSVQSQAVGHAASELGGSAQKIEHATDHQAEASTSTAASVEQVTVSIQHIADSAREFEQTARTTGEQTHNGQQLASQVAGEISRASGSVFKLADTMGNLATQSQQVNTIVSVIKDIADQTNLLALNAAIEAARAGEHGRGFAVVADEVRKLAARTGEATIEIGRIVQAIQHDITQANGDMESTQRQIEEGVQLANQAADAMGAVKARTDELVGHVGIIANATREQAAASTDIARNIEKISSMSQTNRDATEEMGRAVTQLEQLASSLNAIVGRFTL</sequence>
<evidence type="ECO:0000256" key="7">
    <source>
        <dbReference type="ARBA" id="ARBA00023224"/>
    </source>
</evidence>
<keyword evidence="7 9" id="KW-0807">Transducer</keyword>
<dbReference type="CDD" id="cd12913">
    <property type="entry name" value="PDC1_MCP_like"/>
    <property type="match status" value="1"/>
</dbReference>
<proteinExistence type="inferred from homology"/>
<keyword evidence="3" id="KW-0145">Chemotaxis</keyword>
<reference evidence="13 14" key="1">
    <citation type="submission" date="2020-08" db="EMBL/GenBank/DDBJ databases">
        <title>Genomic Encyclopedia of Type Strains, Phase IV (KMG-IV): sequencing the most valuable type-strain genomes for metagenomic binning, comparative biology and taxonomic classification.</title>
        <authorList>
            <person name="Goeker M."/>
        </authorList>
    </citation>
    <scope>NUCLEOTIDE SEQUENCE [LARGE SCALE GENOMIC DNA]</scope>
    <source>
        <strain evidence="13 14">DSM 27165</strain>
    </source>
</reference>
<dbReference type="CDD" id="cd11386">
    <property type="entry name" value="MCP_signal"/>
    <property type="match status" value="1"/>
</dbReference>
<dbReference type="PANTHER" id="PTHR32089:SF112">
    <property type="entry name" value="LYSOZYME-LIKE PROTEIN-RELATED"/>
    <property type="match status" value="1"/>
</dbReference>
<evidence type="ECO:0000313" key="14">
    <source>
        <dbReference type="Proteomes" id="UP000575898"/>
    </source>
</evidence>
<dbReference type="Proteomes" id="UP000575898">
    <property type="component" value="Unassembled WGS sequence"/>
</dbReference>
<evidence type="ECO:0000259" key="12">
    <source>
        <dbReference type="PROSITE" id="PS50885"/>
    </source>
</evidence>
<evidence type="ECO:0000259" key="11">
    <source>
        <dbReference type="PROSITE" id="PS50111"/>
    </source>
</evidence>
<comment type="caution">
    <text evidence="13">The sequence shown here is derived from an EMBL/GenBank/DDBJ whole genome shotgun (WGS) entry which is preliminary data.</text>
</comment>
<evidence type="ECO:0000256" key="5">
    <source>
        <dbReference type="ARBA" id="ARBA00022989"/>
    </source>
</evidence>
<feature type="domain" description="Methyl-accepting transducer" evidence="11">
    <location>
        <begin position="412"/>
        <end position="648"/>
    </location>
</feature>
<dbReference type="Gene3D" id="3.30.450.20">
    <property type="entry name" value="PAS domain"/>
    <property type="match status" value="2"/>
</dbReference>
<evidence type="ECO:0000313" key="13">
    <source>
        <dbReference type="EMBL" id="MBB5018283.1"/>
    </source>
</evidence>
<dbReference type="SMART" id="SM00283">
    <property type="entry name" value="MA"/>
    <property type="match status" value="1"/>
</dbReference>
<dbReference type="SUPFAM" id="SSF58104">
    <property type="entry name" value="Methyl-accepting chemotaxis protein (MCP) signaling domain"/>
    <property type="match status" value="1"/>
</dbReference>
<dbReference type="EMBL" id="JACHHY010000008">
    <property type="protein sequence ID" value="MBB5018283.1"/>
    <property type="molecule type" value="Genomic_DNA"/>
</dbReference>
<evidence type="ECO:0000256" key="4">
    <source>
        <dbReference type="ARBA" id="ARBA00022692"/>
    </source>
</evidence>
<keyword evidence="6 10" id="KW-0472">Membrane</keyword>
<accession>A0A840MQ29</accession>
<name>A0A840MQ29_9PROT</name>
<dbReference type="GO" id="GO:0006935">
    <property type="term" value="P:chemotaxis"/>
    <property type="evidence" value="ECO:0007669"/>
    <property type="project" value="UniProtKB-KW"/>
</dbReference>
<gene>
    <name evidence="13" type="ORF">HNQ59_001571</name>
</gene>
<keyword evidence="14" id="KW-1185">Reference proteome</keyword>
<evidence type="ECO:0000256" key="9">
    <source>
        <dbReference type="PROSITE-ProRule" id="PRU00284"/>
    </source>
</evidence>